<evidence type="ECO:0000313" key="6">
    <source>
        <dbReference type="Proteomes" id="UP000526892"/>
    </source>
</evidence>
<evidence type="ECO:0000259" key="4">
    <source>
        <dbReference type="PROSITE" id="PS51063"/>
    </source>
</evidence>
<keyword evidence="1" id="KW-0805">Transcription regulation</keyword>
<dbReference type="Pfam" id="PF00027">
    <property type="entry name" value="cNMP_binding"/>
    <property type="match status" value="1"/>
</dbReference>
<dbReference type="EMBL" id="JACCDE010000004">
    <property type="protein sequence ID" value="NYS77021.1"/>
    <property type="molecule type" value="Genomic_DNA"/>
</dbReference>
<sequence>MPTALLPHTHLMIRKLESNFTLTAEEKRALQELPVQTQDVKSNQDIVKMGDQPRQCCLLLEGFSCVYKLTLEGKRQIMALHIPGDMPDLQSLHLQVIDINIASLSPCKLGFIQHQDLSLLFERHPRLTAGFWHETLVDASIFREWLLNVGQREGYSRIAHIICELLLRLKAVGLVENENIFDMPITQAELADATGMTPVHVNRVLQALRNDGLIITNKRKVTIPDWQKLKEAGEFDSLYLHLDKKVIG</sequence>
<protein>
    <submittedName>
        <fullName evidence="5">Crp/Fnr family transcriptional regulator</fullName>
    </submittedName>
</protein>
<keyword evidence="2" id="KW-0238">DNA-binding</keyword>
<dbReference type="Proteomes" id="UP000526892">
    <property type="component" value="Unassembled WGS sequence"/>
</dbReference>
<evidence type="ECO:0000256" key="1">
    <source>
        <dbReference type="ARBA" id="ARBA00023015"/>
    </source>
</evidence>
<evidence type="ECO:0000313" key="5">
    <source>
        <dbReference type="EMBL" id="NYS77021.1"/>
    </source>
</evidence>
<dbReference type="SUPFAM" id="SSF46785">
    <property type="entry name" value="Winged helix' DNA-binding domain"/>
    <property type="match status" value="1"/>
</dbReference>
<organism evidence="5 6">
    <name type="scientific">Vreelandella glaciei</name>
    <dbReference type="NCBI Taxonomy" id="186761"/>
    <lineage>
        <taxon>Bacteria</taxon>
        <taxon>Pseudomonadati</taxon>
        <taxon>Pseudomonadota</taxon>
        <taxon>Gammaproteobacteria</taxon>
        <taxon>Oceanospirillales</taxon>
        <taxon>Halomonadaceae</taxon>
        <taxon>Vreelandella</taxon>
    </lineage>
</organism>
<dbReference type="InterPro" id="IPR018490">
    <property type="entry name" value="cNMP-bd_dom_sf"/>
</dbReference>
<accession>A0A7Z0LR59</accession>
<dbReference type="PROSITE" id="PS51063">
    <property type="entry name" value="HTH_CRP_2"/>
    <property type="match status" value="1"/>
</dbReference>
<dbReference type="Pfam" id="PF13545">
    <property type="entry name" value="HTH_Crp_2"/>
    <property type="match status" value="1"/>
</dbReference>
<dbReference type="InterPro" id="IPR000595">
    <property type="entry name" value="cNMP-bd_dom"/>
</dbReference>
<dbReference type="SMART" id="SM00419">
    <property type="entry name" value="HTH_CRP"/>
    <property type="match status" value="1"/>
</dbReference>
<gene>
    <name evidence="5" type="ORF">HZS80_04700</name>
</gene>
<dbReference type="RefSeq" id="WP_035559758.1">
    <property type="nucleotide sequence ID" value="NZ_JACCDE010000004.1"/>
</dbReference>
<dbReference type="Gene3D" id="1.10.10.10">
    <property type="entry name" value="Winged helix-like DNA-binding domain superfamily/Winged helix DNA-binding domain"/>
    <property type="match status" value="1"/>
</dbReference>
<dbReference type="GO" id="GO:0006355">
    <property type="term" value="P:regulation of DNA-templated transcription"/>
    <property type="evidence" value="ECO:0007669"/>
    <property type="project" value="InterPro"/>
</dbReference>
<dbReference type="AlphaFoldDB" id="A0A7Z0LR59"/>
<reference evidence="5 6" key="1">
    <citation type="journal article" date="2003" name="Extremophiles">
        <title>Halomonas glaciei sp. nov. isolated from fast ice of Adelie Land, Antarctica.</title>
        <authorList>
            <person name="Reddy G.S."/>
            <person name="Raghavan P.U."/>
            <person name="Sarita N.B."/>
            <person name="Prakash J.S."/>
            <person name="Nagesh N."/>
            <person name="Delille D."/>
            <person name="Shivaji S."/>
        </authorList>
    </citation>
    <scope>NUCLEOTIDE SEQUENCE [LARGE SCALE GENOMIC DNA]</scope>
    <source>
        <strain evidence="5 6">DD39</strain>
    </source>
</reference>
<proteinExistence type="predicted"/>
<keyword evidence="3" id="KW-0804">Transcription</keyword>
<dbReference type="Gene3D" id="2.60.120.10">
    <property type="entry name" value="Jelly Rolls"/>
    <property type="match status" value="1"/>
</dbReference>
<dbReference type="InterPro" id="IPR014710">
    <property type="entry name" value="RmlC-like_jellyroll"/>
</dbReference>
<dbReference type="GO" id="GO:0003677">
    <property type="term" value="F:DNA binding"/>
    <property type="evidence" value="ECO:0007669"/>
    <property type="project" value="UniProtKB-KW"/>
</dbReference>
<evidence type="ECO:0000256" key="2">
    <source>
        <dbReference type="ARBA" id="ARBA00023125"/>
    </source>
</evidence>
<keyword evidence="6" id="KW-1185">Reference proteome</keyword>
<dbReference type="InterPro" id="IPR012318">
    <property type="entry name" value="HTH_CRP"/>
</dbReference>
<feature type="domain" description="HTH crp-type" evidence="4">
    <location>
        <begin position="156"/>
        <end position="227"/>
    </location>
</feature>
<dbReference type="InterPro" id="IPR036388">
    <property type="entry name" value="WH-like_DNA-bd_sf"/>
</dbReference>
<evidence type="ECO:0000256" key="3">
    <source>
        <dbReference type="ARBA" id="ARBA00023163"/>
    </source>
</evidence>
<dbReference type="InterPro" id="IPR036390">
    <property type="entry name" value="WH_DNA-bd_sf"/>
</dbReference>
<name>A0A7Z0LR59_9GAMM</name>
<dbReference type="SUPFAM" id="SSF51206">
    <property type="entry name" value="cAMP-binding domain-like"/>
    <property type="match status" value="1"/>
</dbReference>
<dbReference type="CDD" id="cd00038">
    <property type="entry name" value="CAP_ED"/>
    <property type="match status" value="1"/>
</dbReference>
<comment type="caution">
    <text evidence="5">The sequence shown here is derived from an EMBL/GenBank/DDBJ whole genome shotgun (WGS) entry which is preliminary data.</text>
</comment>